<dbReference type="Gene3D" id="2.40.420.20">
    <property type="match status" value="1"/>
</dbReference>
<dbReference type="RefSeq" id="WP_090970611.1">
    <property type="nucleotide sequence ID" value="NZ_FOLL01000001.1"/>
</dbReference>
<dbReference type="InterPro" id="IPR058626">
    <property type="entry name" value="MdtA-like_b-barrel"/>
</dbReference>
<dbReference type="Pfam" id="PF25989">
    <property type="entry name" value="YknX_C"/>
    <property type="match status" value="1"/>
</dbReference>
<organism evidence="6 7">
    <name type="scientific">Parapedobacter composti</name>
    <dbReference type="NCBI Taxonomy" id="623281"/>
    <lineage>
        <taxon>Bacteria</taxon>
        <taxon>Pseudomonadati</taxon>
        <taxon>Bacteroidota</taxon>
        <taxon>Sphingobacteriia</taxon>
        <taxon>Sphingobacteriales</taxon>
        <taxon>Sphingobacteriaceae</taxon>
        <taxon>Parapedobacter</taxon>
    </lineage>
</organism>
<dbReference type="PROSITE" id="PS51257">
    <property type="entry name" value="PROKAR_LIPOPROTEIN"/>
    <property type="match status" value="1"/>
</dbReference>
<dbReference type="GO" id="GO:0005886">
    <property type="term" value="C:plasma membrane"/>
    <property type="evidence" value="ECO:0007669"/>
    <property type="project" value="TreeGrafter"/>
</dbReference>
<dbReference type="NCBIfam" id="TIGR01730">
    <property type="entry name" value="RND_mfp"/>
    <property type="match status" value="1"/>
</dbReference>
<accession>A0A1I1EAW2</accession>
<evidence type="ECO:0000259" key="2">
    <source>
        <dbReference type="Pfam" id="PF25876"/>
    </source>
</evidence>
<evidence type="ECO:0000259" key="5">
    <source>
        <dbReference type="Pfam" id="PF25989"/>
    </source>
</evidence>
<feature type="domain" description="YknX-like C-terminal permuted SH3-like" evidence="5">
    <location>
        <begin position="313"/>
        <end position="381"/>
    </location>
</feature>
<dbReference type="InterPro" id="IPR006143">
    <property type="entry name" value="RND_pump_MFP"/>
</dbReference>
<name>A0A1I1EAW2_9SPHI</name>
<dbReference type="PANTHER" id="PTHR30158:SF23">
    <property type="entry name" value="MULTIDRUG RESISTANCE PROTEIN MEXA"/>
    <property type="match status" value="1"/>
</dbReference>
<dbReference type="Gene3D" id="2.40.30.170">
    <property type="match status" value="1"/>
</dbReference>
<dbReference type="SUPFAM" id="SSF111369">
    <property type="entry name" value="HlyD-like secretion proteins"/>
    <property type="match status" value="1"/>
</dbReference>
<evidence type="ECO:0000259" key="4">
    <source>
        <dbReference type="Pfam" id="PF25944"/>
    </source>
</evidence>
<dbReference type="Gene3D" id="1.10.287.470">
    <property type="entry name" value="Helix hairpin bin"/>
    <property type="match status" value="1"/>
</dbReference>
<dbReference type="PANTHER" id="PTHR30158">
    <property type="entry name" value="ACRA/E-RELATED COMPONENT OF DRUG EFFLUX TRANSPORTER"/>
    <property type="match status" value="1"/>
</dbReference>
<evidence type="ECO:0000256" key="1">
    <source>
        <dbReference type="ARBA" id="ARBA00009477"/>
    </source>
</evidence>
<dbReference type="GO" id="GO:0030313">
    <property type="term" value="C:cell envelope"/>
    <property type="evidence" value="ECO:0007669"/>
    <property type="project" value="UniProtKB-SubCell"/>
</dbReference>
<proteinExistence type="inferred from homology"/>
<feature type="domain" description="Multidrug resistance protein MdtA-like barrel-sandwich hybrid" evidence="3">
    <location>
        <begin position="71"/>
        <end position="205"/>
    </location>
</feature>
<dbReference type="Gene3D" id="2.40.50.100">
    <property type="match status" value="1"/>
</dbReference>
<dbReference type="InterPro" id="IPR058624">
    <property type="entry name" value="MdtA-like_HH"/>
</dbReference>
<dbReference type="OrthoDB" id="9801814at2"/>
<dbReference type="InterPro" id="IPR058625">
    <property type="entry name" value="MdtA-like_BSH"/>
</dbReference>
<dbReference type="Pfam" id="PF25876">
    <property type="entry name" value="HH_MFP_RND"/>
    <property type="match status" value="1"/>
</dbReference>
<comment type="similarity">
    <text evidence="1">Belongs to the membrane fusion protein (MFP) (TC 8.A.1) family.</text>
</comment>
<sequence>MNTSIRMNTKTLIIIALLSFLLITFFSCSSGSSQTNDNKNNAVALPVQRIDTTTATTVKDYLGTIEGKVNVEIRPQVEGILEEIYVDEGAFVNAGQKLFRINPQPYQEQLNNALANENVEKAKLENAKLEVDRLKPLVEHDVISDVRLRTAMSDYDVAKASLAQASAAVASARINLEFTTIKAPVSGFIGRIPKRIGNLVSKSDPLTELSDISEVYVYFAMSESDFLYFRKKYGRQDTAVTDSSRTPPMIPNVTLIMADGAEYPEKGVIDAINGQVNRTTGAISLRATFPNSDNVLRSGNTGTIKMEERQQGVLTVPQIATTELQDKIFVFKLTPDNKVKRQAIQVTGKAGDQYIVQNGVGPGDRIVLSGLDRLADGMEVKPLNTSRIALAE</sequence>
<feature type="domain" description="Multidrug resistance protein MdtA-like alpha-helical hairpin" evidence="2">
    <location>
        <begin position="110"/>
        <end position="179"/>
    </location>
</feature>
<dbReference type="EMBL" id="FOLL01000001">
    <property type="protein sequence ID" value="SFB84269.1"/>
    <property type="molecule type" value="Genomic_DNA"/>
</dbReference>
<dbReference type="Proteomes" id="UP000199577">
    <property type="component" value="Unassembled WGS sequence"/>
</dbReference>
<dbReference type="GO" id="GO:0046677">
    <property type="term" value="P:response to antibiotic"/>
    <property type="evidence" value="ECO:0007669"/>
    <property type="project" value="TreeGrafter"/>
</dbReference>
<dbReference type="InterPro" id="IPR058637">
    <property type="entry name" value="YknX-like_C"/>
</dbReference>
<feature type="domain" description="Multidrug resistance protein MdtA-like beta-barrel" evidence="4">
    <location>
        <begin position="215"/>
        <end position="308"/>
    </location>
</feature>
<evidence type="ECO:0000313" key="6">
    <source>
        <dbReference type="EMBL" id="SFB84269.1"/>
    </source>
</evidence>
<dbReference type="Pfam" id="PF25917">
    <property type="entry name" value="BSH_RND"/>
    <property type="match status" value="1"/>
</dbReference>
<gene>
    <name evidence="6" type="ORF">SAMN05421747_101464</name>
</gene>
<dbReference type="Pfam" id="PF25944">
    <property type="entry name" value="Beta-barrel_RND"/>
    <property type="match status" value="1"/>
</dbReference>
<reference evidence="6 7" key="1">
    <citation type="submission" date="2016-10" db="EMBL/GenBank/DDBJ databases">
        <authorList>
            <person name="de Groot N.N."/>
        </authorList>
    </citation>
    <scope>NUCLEOTIDE SEQUENCE [LARGE SCALE GENOMIC DNA]</scope>
    <source>
        <strain evidence="6 7">DSM 22900</strain>
    </source>
</reference>
<keyword evidence="7" id="KW-1185">Reference proteome</keyword>
<protein>
    <submittedName>
        <fullName evidence="6">Membrane fusion protein, multidrug efflux system</fullName>
    </submittedName>
</protein>
<evidence type="ECO:0000259" key="3">
    <source>
        <dbReference type="Pfam" id="PF25917"/>
    </source>
</evidence>
<evidence type="ECO:0000313" key="7">
    <source>
        <dbReference type="Proteomes" id="UP000199577"/>
    </source>
</evidence>
<dbReference type="AlphaFoldDB" id="A0A1I1EAW2"/>
<dbReference type="GO" id="GO:0022857">
    <property type="term" value="F:transmembrane transporter activity"/>
    <property type="evidence" value="ECO:0007669"/>
    <property type="project" value="InterPro"/>
</dbReference>
<dbReference type="STRING" id="623281.SAMN05421747_101464"/>